<dbReference type="PRINTS" id="PR00598">
    <property type="entry name" value="HTHMARR"/>
</dbReference>
<dbReference type="SMART" id="SM00347">
    <property type="entry name" value="HTH_MARR"/>
    <property type="match status" value="1"/>
</dbReference>
<dbReference type="GO" id="GO:0006950">
    <property type="term" value="P:response to stress"/>
    <property type="evidence" value="ECO:0007669"/>
    <property type="project" value="TreeGrafter"/>
</dbReference>
<organism evidence="2 3">
    <name type="scientific">Nocardia macrotermitis</name>
    <dbReference type="NCBI Taxonomy" id="2585198"/>
    <lineage>
        <taxon>Bacteria</taxon>
        <taxon>Bacillati</taxon>
        <taxon>Actinomycetota</taxon>
        <taxon>Actinomycetes</taxon>
        <taxon>Mycobacteriales</taxon>
        <taxon>Nocardiaceae</taxon>
        <taxon>Nocardia</taxon>
    </lineage>
</organism>
<dbReference type="Gene3D" id="1.10.10.10">
    <property type="entry name" value="Winged helix-like DNA-binding domain superfamily/Winged helix DNA-binding domain"/>
    <property type="match status" value="1"/>
</dbReference>
<comment type="caution">
    <text evidence="2">The sequence shown here is derived from an EMBL/GenBank/DDBJ whole genome shotgun (WGS) entry which is preliminary data.</text>
</comment>
<dbReference type="PANTHER" id="PTHR33164:SF95">
    <property type="entry name" value="TRANSCRIPTIONAL REGULATOR"/>
    <property type="match status" value="1"/>
</dbReference>
<dbReference type="AlphaFoldDB" id="A0A7K0D3Z0"/>
<gene>
    <name evidence="2" type="primary">hosA</name>
    <name evidence="2" type="ORF">NRB20_34230</name>
</gene>
<dbReference type="Proteomes" id="UP000438448">
    <property type="component" value="Unassembled WGS sequence"/>
</dbReference>
<dbReference type="InterPro" id="IPR000835">
    <property type="entry name" value="HTH_MarR-typ"/>
</dbReference>
<dbReference type="Pfam" id="PF01047">
    <property type="entry name" value="MarR"/>
    <property type="match status" value="1"/>
</dbReference>
<dbReference type="PROSITE" id="PS50995">
    <property type="entry name" value="HTH_MARR_2"/>
    <property type="match status" value="1"/>
</dbReference>
<dbReference type="InterPro" id="IPR039422">
    <property type="entry name" value="MarR/SlyA-like"/>
</dbReference>
<feature type="domain" description="HTH marR-type" evidence="1">
    <location>
        <begin position="3"/>
        <end position="133"/>
    </location>
</feature>
<dbReference type="GO" id="GO:0003700">
    <property type="term" value="F:DNA-binding transcription factor activity"/>
    <property type="evidence" value="ECO:0007669"/>
    <property type="project" value="InterPro"/>
</dbReference>
<evidence type="ECO:0000259" key="1">
    <source>
        <dbReference type="PROSITE" id="PS50995"/>
    </source>
</evidence>
<dbReference type="SUPFAM" id="SSF46785">
    <property type="entry name" value="Winged helix' DNA-binding domain"/>
    <property type="match status" value="1"/>
</dbReference>
<keyword evidence="3" id="KW-1185">Reference proteome</keyword>
<evidence type="ECO:0000313" key="3">
    <source>
        <dbReference type="Proteomes" id="UP000438448"/>
    </source>
</evidence>
<reference evidence="2 3" key="1">
    <citation type="submission" date="2019-10" db="EMBL/GenBank/DDBJ databases">
        <title>Nocardia macrotermitis sp. nov. and Nocardia aurantia sp. nov., isolated from the gut of fungus growing-termite Macrotermes natalensis.</title>
        <authorList>
            <person name="Benndorf R."/>
            <person name="Schwitalla J."/>
            <person name="Martin K."/>
            <person name="De Beer W."/>
            <person name="Kaster A.-K."/>
            <person name="Vollmers J."/>
            <person name="Poulsen M."/>
            <person name="Beemelmanns C."/>
        </authorList>
    </citation>
    <scope>NUCLEOTIDE SEQUENCE [LARGE SCALE GENOMIC DNA]</scope>
    <source>
        <strain evidence="2 3">RB20</strain>
    </source>
</reference>
<dbReference type="RefSeq" id="WP_194289887.1">
    <property type="nucleotide sequence ID" value="NZ_WEGK01000006.1"/>
</dbReference>
<dbReference type="PANTHER" id="PTHR33164">
    <property type="entry name" value="TRANSCRIPTIONAL REGULATOR, MARR FAMILY"/>
    <property type="match status" value="1"/>
</dbReference>
<sequence length="136" mass="15345">MFDDTPFHLMRVILQDHGARWYDRMPHLTKPQYAVLEALDAHDGLDQKALGEASATTKATLTEMLTRMQERGLIERRADAADGRKRSVHLTATGRRTLTEARIVARDLEKEILGTLTPDQLRQLSSLLATLRHATS</sequence>
<name>A0A7K0D3Z0_9NOCA</name>
<dbReference type="InterPro" id="IPR036390">
    <property type="entry name" value="WH_DNA-bd_sf"/>
</dbReference>
<evidence type="ECO:0000313" key="2">
    <source>
        <dbReference type="EMBL" id="MQY20321.1"/>
    </source>
</evidence>
<proteinExistence type="predicted"/>
<accession>A0A7K0D3Z0</accession>
<protein>
    <submittedName>
        <fullName evidence="2">Transcriptional regulator HosA</fullName>
    </submittedName>
</protein>
<dbReference type="EMBL" id="WEGK01000006">
    <property type="protein sequence ID" value="MQY20321.1"/>
    <property type="molecule type" value="Genomic_DNA"/>
</dbReference>
<dbReference type="InterPro" id="IPR036388">
    <property type="entry name" value="WH-like_DNA-bd_sf"/>
</dbReference>